<accession>A0A9W8ZMZ2</accession>
<gene>
    <name evidence="2" type="ORF">N0V91_000091</name>
</gene>
<protein>
    <submittedName>
        <fullName evidence="2">Uncharacterized protein</fullName>
    </submittedName>
</protein>
<keyword evidence="3" id="KW-1185">Reference proteome</keyword>
<dbReference type="AlphaFoldDB" id="A0A9W8ZMZ2"/>
<proteinExistence type="predicted"/>
<sequence length="162" mass="17149">MANIAKNLSKSLRARSKSLPDTCTQAAEFSKQLNVEAAKQRAAHCSLPISVSSLVGGHASSDSTTRAPVASEVQAQPTTSSLHHAIEVQQAAPAAPTPEKFKPWPYSHPKPLQLKVGTTFDLMYGDDVGVGDGQVAKGKLGGLQKVFCGMPEPRKKDGDDEN</sequence>
<comment type="caution">
    <text evidence="2">The sequence shown here is derived from an EMBL/GenBank/DDBJ whole genome shotgun (WGS) entry which is preliminary data.</text>
</comment>
<feature type="region of interest" description="Disordered" evidence="1">
    <location>
        <begin position="55"/>
        <end position="106"/>
    </location>
</feature>
<dbReference type="OrthoDB" id="3791024at2759"/>
<evidence type="ECO:0000313" key="2">
    <source>
        <dbReference type="EMBL" id="KAJ4413117.1"/>
    </source>
</evidence>
<evidence type="ECO:0000256" key="1">
    <source>
        <dbReference type="SAM" id="MobiDB-lite"/>
    </source>
</evidence>
<reference evidence="2" key="1">
    <citation type="submission" date="2022-10" db="EMBL/GenBank/DDBJ databases">
        <title>Tapping the CABI collections for fungal endophytes: first genome assemblies for Collariella, Neodidymelliopsis, Ascochyta clinopodiicola, Didymella pomorum, Didymosphaeria variabile, Neocosmospora piperis and Neocucurbitaria cava.</title>
        <authorList>
            <person name="Hill R."/>
        </authorList>
    </citation>
    <scope>NUCLEOTIDE SEQUENCE</scope>
    <source>
        <strain evidence="2">IMI 355091</strain>
    </source>
</reference>
<dbReference type="EMBL" id="JAPEVA010000001">
    <property type="protein sequence ID" value="KAJ4413117.1"/>
    <property type="molecule type" value="Genomic_DNA"/>
</dbReference>
<feature type="region of interest" description="Disordered" evidence="1">
    <location>
        <begin position="1"/>
        <end position="21"/>
    </location>
</feature>
<organism evidence="2 3">
    <name type="scientific">Didymella pomorum</name>
    <dbReference type="NCBI Taxonomy" id="749634"/>
    <lineage>
        <taxon>Eukaryota</taxon>
        <taxon>Fungi</taxon>
        <taxon>Dikarya</taxon>
        <taxon>Ascomycota</taxon>
        <taxon>Pezizomycotina</taxon>
        <taxon>Dothideomycetes</taxon>
        <taxon>Pleosporomycetidae</taxon>
        <taxon>Pleosporales</taxon>
        <taxon>Pleosporineae</taxon>
        <taxon>Didymellaceae</taxon>
        <taxon>Didymella</taxon>
    </lineage>
</organism>
<evidence type="ECO:0000313" key="3">
    <source>
        <dbReference type="Proteomes" id="UP001140510"/>
    </source>
</evidence>
<feature type="compositionally biased region" description="Polar residues" evidence="1">
    <location>
        <begin position="73"/>
        <end position="82"/>
    </location>
</feature>
<name>A0A9W8ZMZ2_9PLEO</name>
<dbReference type="Proteomes" id="UP001140510">
    <property type="component" value="Unassembled WGS sequence"/>
</dbReference>